<dbReference type="GO" id="GO:0009443">
    <property type="term" value="P:pyridoxal 5'-phosphate salvage"/>
    <property type="evidence" value="ECO:0007669"/>
    <property type="project" value="InterPro"/>
</dbReference>
<evidence type="ECO:0000256" key="5">
    <source>
        <dbReference type="ARBA" id="ARBA00022840"/>
    </source>
</evidence>
<keyword evidence="2" id="KW-0808">Transferase</keyword>
<dbReference type="InterPro" id="IPR029056">
    <property type="entry name" value="Ribokinase-like"/>
</dbReference>
<dbReference type="OrthoDB" id="9800808at2"/>
<accession>A0A0R1P8D6</accession>
<dbReference type="PATRIC" id="fig|1423748.3.peg.1858"/>
<dbReference type="EC" id="2.7.1.35" evidence="1"/>
<dbReference type="EMBL" id="AZEL01000004">
    <property type="protein sequence ID" value="KRL25139.1"/>
    <property type="molecule type" value="Genomic_DNA"/>
</dbReference>
<reference evidence="7 8" key="1">
    <citation type="journal article" date="2015" name="Genome Announc.">
        <title>Expanding the biotechnology potential of lactobacilli through comparative genomics of 213 strains and associated genera.</title>
        <authorList>
            <person name="Sun Z."/>
            <person name="Harris H.M."/>
            <person name="McCann A."/>
            <person name="Guo C."/>
            <person name="Argimon S."/>
            <person name="Zhang W."/>
            <person name="Yang X."/>
            <person name="Jeffery I.B."/>
            <person name="Cooney J.C."/>
            <person name="Kagawa T.F."/>
            <person name="Liu W."/>
            <person name="Song Y."/>
            <person name="Salvetti E."/>
            <person name="Wrobel A."/>
            <person name="Rasinkangas P."/>
            <person name="Parkhill J."/>
            <person name="Rea M.C."/>
            <person name="O'Sullivan O."/>
            <person name="Ritari J."/>
            <person name="Douillard F.P."/>
            <person name="Paul Ross R."/>
            <person name="Yang R."/>
            <person name="Briner A.E."/>
            <person name="Felis G.E."/>
            <person name="de Vos W.M."/>
            <person name="Barrangou R."/>
            <person name="Klaenhammer T.R."/>
            <person name="Caufield P.W."/>
            <person name="Cui Y."/>
            <person name="Zhang H."/>
            <person name="O'Toole P.W."/>
        </authorList>
    </citation>
    <scope>NUCLEOTIDE SEQUENCE [LARGE SCALE GENOMIC DNA]</scope>
    <source>
        <strain evidence="7 8">DSM 10532</strain>
    </source>
</reference>
<evidence type="ECO:0000313" key="7">
    <source>
        <dbReference type="EMBL" id="KRL25139.1"/>
    </source>
</evidence>
<dbReference type="PANTHER" id="PTHR10534">
    <property type="entry name" value="PYRIDOXAL KINASE"/>
    <property type="match status" value="1"/>
</dbReference>
<dbReference type="InterPro" id="IPR004625">
    <property type="entry name" value="PyrdxlKinase"/>
</dbReference>
<dbReference type="SUPFAM" id="SSF53613">
    <property type="entry name" value="Ribokinase-like"/>
    <property type="match status" value="1"/>
</dbReference>
<evidence type="ECO:0000256" key="2">
    <source>
        <dbReference type="ARBA" id="ARBA00022679"/>
    </source>
</evidence>
<keyword evidence="3" id="KW-0547">Nucleotide-binding</keyword>
<dbReference type="CDD" id="cd01173">
    <property type="entry name" value="pyridoxal_pyridoxamine_kinase"/>
    <property type="match status" value="1"/>
</dbReference>
<evidence type="ECO:0000259" key="6">
    <source>
        <dbReference type="Pfam" id="PF08543"/>
    </source>
</evidence>
<dbReference type="Pfam" id="PF08543">
    <property type="entry name" value="Phos_pyr_kin"/>
    <property type="match status" value="1"/>
</dbReference>
<keyword evidence="4 7" id="KW-0418">Kinase</keyword>
<name>A0A0R1P8D6_9LACO</name>
<evidence type="ECO:0000256" key="1">
    <source>
        <dbReference type="ARBA" id="ARBA00012104"/>
    </source>
</evidence>
<dbReference type="STRING" id="1423748.FC37_GL001788"/>
<dbReference type="Proteomes" id="UP000051311">
    <property type="component" value="Unassembled WGS sequence"/>
</dbReference>
<keyword evidence="5" id="KW-0067">ATP-binding</keyword>
<sequence length="295" mass="32533">MFPAINYVKLIAGFFDWSEKMIDGGVLISQDLSCMGQVSLSVALPILGACGLKPTVLPTAILSTHTGGFGNNTYLDLSHEMTQITKHWQELDISFKAAYLGYLGENALDFWLQNKELLSQKIILIDPAMADHGKMYRGLSQQYIEKMRQLVTKATILTPNMTEAAFLLGKKAEENSIQTATSLAQELSTKFDIPNVIITGIDLSDEKIGEVGITEGKEWSLTQRRLLGSFFGTGDIFASVFLAAFIHQYSLKESCSIAADFVERAILNTPKQDPRLGPNYAAGLSWLLEKVGNRK</sequence>
<comment type="caution">
    <text evidence="7">The sequence shown here is derived from an EMBL/GenBank/DDBJ whole genome shotgun (WGS) entry which is preliminary data.</text>
</comment>
<feature type="domain" description="Pyridoxamine kinase/Phosphomethylpyrimidine kinase" evidence="6">
    <location>
        <begin position="50"/>
        <end position="272"/>
    </location>
</feature>
<gene>
    <name evidence="7" type="ORF">FC37_GL001788</name>
</gene>
<organism evidence="7 8">
    <name type="scientific">Lactobacillus gallinarum DSM 10532 = JCM 2011</name>
    <dbReference type="NCBI Taxonomy" id="1423748"/>
    <lineage>
        <taxon>Bacteria</taxon>
        <taxon>Bacillati</taxon>
        <taxon>Bacillota</taxon>
        <taxon>Bacilli</taxon>
        <taxon>Lactobacillales</taxon>
        <taxon>Lactobacillaceae</taxon>
        <taxon>Lactobacillus</taxon>
    </lineage>
</organism>
<evidence type="ECO:0000313" key="8">
    <source>
        <dbReference type="Proteomes" id="UP000051311"/>
    </source>
</evidence>
<evidence type="ECO:0000256" key="4">
    <source>
        <dbReference type="ARBA" id="ARBA00022777"/>
    </source>
</evidence>
<dbReference type="Gene3D" id="3.40.1190.20">
    <property type="match status" value="1"/>
</dbReference>
<dbReference type="GO" id="GO:0005829">
    <property type="term" value="C:cytosol"/>
    <property type="evidence" value="ECO:0007669"/>
    <property type="project" value="TreeGrafter"/>
</dbReference>
<proteinExistence type="predicted"/>
<dbReference type="GO" id="GO:0008478">
    <property type="term" value="F:pyridoxal kinase activity"/>
    <property type="evidence" value="ECO:0007669"/>
    <property type="project" value="UniProtKB-EC"/>
</dbReference>
<dbReference type="eggNOG" id="COG2240">
    <property type="taxonomic scope" value="Bacteria"/>
</dbReference>
<dbReference type="GO" id="GO:0005524">
    <property type="term" value="F:ATP binding"/>
    <property type="evidence" value="ECO:0007669"/>
    <property type="project" value="UniProtKB-KW"/>
</dbReference>
<protein>
    <recommendedName>
        <fullName evidence="1">pyridoxal kinase</fullName>
        <ecNumber evidence="1">2.7.1.35</ecNumber>
    </recommendedName>
</protein>
<dbReference type="PANTHER" id="PTHR10534:SF2">
    <property type="entry name" value="PYRIDOXAL KINASE"/>
    <property type="match status" value="1"/>
</dbReference>
<dbReference type="AlphaFoldDB" id="A0A0R1P8D6"/>
<evidence type="ECO:0000256" key="3">
    <source>
        <dbReference type="ARBA" id="ARBA00022741"/>
    </source>
</evidence>
<dbReference type="InterPro" id="IPR013749">
    <property type="entry name" value="PM/HMP-P_kinase-1"/>
</dbReference>